<dbReference type="Proteomes" id="UP001497457">
    <property type="component" value="Chromosome 35b"/>
</dbReference>
<evidence type="ECO:0000313" key="1">
    <source>
        <dbReference type="EMBL" id="CAL5045789.1"/>
    </source>
</evidence>
<sequence length="522" mass="60163">MAYVISSAVVQETVSQALSGLVQRYNGKEKLNTKESLERLEMAHIKLEAALSISNTWQITDASLLRWRKKLNCAAQECDDTLHKCKERIQEKELMEQEMKNSAFAKLIAHATKSFIISGFSHNDNELSRRTVQRFEWFADGASEFLRFVELGGTPHRHMPFNSIIRQLFAGKELQHKIFRGNERPSILLWLVPFITAEHGVEVCLKFIQKDGNAPENNIFLGVMLQISESTDIIGIIVMCLQLFPPHFQCMVETIRKELTRLNTQDFSWVPYVDLWHRKHRDNLHRFSSPWFRPDPLCCKQYDQHQLRRVSSLDMLGLPDVSLDSVIGVSLQCQVLLSKYNKQQTSLSECENYMQHSQYLKAELNFTPHGSSKDMLPADKSSAVLAIYGEEQHCMHTDITLEQLNEIMLPKAIDYFCQNSEATVYQMLWKSKHGTEYINFEKGSMEISTAQRTSKGARKRKLEQRQVQELGNRNRMVAGFLNSWVAHAPVRLQGLILDWIQKEKESQLAEPALHLTPNHGIF</sequence>
<proteinExistence type="predicted"/>
<protein>
    <submittedName>
        <fullName evidence="1">Uncharacterized protein</fullName>
    </submittedName>
</protein>
<name>A0ABC9DX73_9POAL</name>
<evidence type="ECO:0000313" key="2">
    <source>
        <dbReference type="Proteomes" id="UP001497457"/>
    </source>
</evidence>
<gene>
    <name evidence="1" type="ORF">URODEC1_LOCUS89000</name>
</gene>
<dbReference type="PANTHER" id="PTHR33377:SF59">
    <property type="entry name" value="RX N-TERMINAL DOMAIN-CONTAINING PROTEIN"/>
    <property type="match status" value="1"/>
</dbReference>
<dbReference type="SMART" id="SM01157">
    <property type="entry name" value="DUF1719"/>
    <property type="match status" value="1"/>
</dbReference>
<reference evidence="1" key="1">
    <citation type="submission" date="2024-10" db="EMBL/GenBank/DDBJ databases">
        <authorList>
            <person name="Ryan C."/>
        </authorList>
    </citation>
    <scope>NUCLEOTIDE SEQUENCE [LARGE SCALE GENOMIC DNA]</scope>
</reference>
<dbReference type="InterPro" id="IPR013181">
    <property type="entry name" value="DUF1719"/>
</dbReference>
<organism evidence="1 2">
    <name type="scientific">Urochloa decumbens</name>
    <dbReference type="NCBI Taxonomy" id="240449"/>
    <lineage>
        <taxon>Eukaryota</taxon>
        <taxon>Viridiplantae</taxon>
        <taxon>Streptophyta</taxon>
        <taxon>Embryophyta</taxon>
        <taxon>Tracheophyta</taxon>
        <taxon>Spermatophyta</taxon>
        <taxon>Magnoliopsida</taxon>
        <taxon>Liliopsida</taxon>
        <taxon>Poales</taxon>
        <taxon>Poaceae</taxon>
        <taxon>PACMAD clade</taxon>
        <taxon>Panicoideae</taxon>
        <taxon>Panicodae</taxon>
        <taxon>Paniceae</taxon>
        <taxon>Melinidinae</taxon>
        <taxon>Urochloa</taxon>
    </lineage>
</organism>
<dbReference type="Pfam" id="PF08224">
    <property type="entry name" value="DUF1719"/>
    <property type="match status" value="1"/>
</dbReference>
<dbReference type="EMBL" id="OZ075145">
    <property type="protein sequence ID" value="CAL5045789.1"/>
    <property type="molecule type" value="Genomic_DNA"/>
</dbReference>
<dbReference type="PANTHER" id="PTHR33377">
    <property type="entry name" value="OS10G0134700 PROTEIN-RELATED"/>
    <property type="match status" value="1"/>
</dbReference>
<dbReference type="AlphaFoldDB" id="A0ABC9DX73"/>
<keyword evidence="2" id="KW-1185">Reference proteome</keyword>
<accession>A0ABC9DX73</accession>